<gene>
    <name evidence="3" type="ORF">QE399_000292</name>
</gene>
<dbReference type="InterPro" id="IPR013783">
    <property type="entry name" value="Ig-like_fold"/>
</dbReference>
<accession>A0ABU1I7X9</accession>
<dbReference type="InterPro" id="IPR008964">
    <property type="entry name" value="Invasin/intimin_cell_adhesion"/>
</dbReference>
<proteinExistence type="predicted"/>
<name>A0ABU1I7X9_9BURK</name>
<dbReference type="Gene3D" id="2.60.40.10">
    <property type="entry name" value="Immunoglobulins"/>
    <property type="match status" value="1"/>
</dbReference>
<evidence type="ECO:0000313" key="4">
    <source>
        <dbReference type="Proteomes" id="UP001267710"/>
    </source>
</evidence>
<evidence type="ECO:0000313" key="3">
    <source>
        <dbReference type="EMBL" id="MDR6212603.1"/>
    </source>
</evidence>
<feature type="compositionally biased region" description="Gly residues" evidence="1">
    <location>
        <begin position="29"/>
        <end position="47"/>
    </location>
</feature>
<evidence type="ECO:0000256" key="2">
    <source>
        <dbReference type="SAM" id="SignalP"/>
    </source>
</evidence>
<sequence>MSQSSTRAPARWARLALAALLTACGGGGGSGDGAPPGPGGSSGGGGVSVSFSAPQAQDVFSTSEPLTLTARVTVNGAAVADGTPVRFSSAPGPFAATGTTQDGWASATLSGATAGRQELNATATVSGQTATAARVVYLRPAPRPLALLVPAYIYPSASGSAWDRLAASAASTPGVQLTAIMNPTNGVFTSADANYARAAGRLVAAGGRVLGYVHTRYGSGERTLAQVQANVDAYLALYGRGVISGFFIDEMSSDPSRLPFFRTLFDHIKGRDASLHVVGNPGAVPAAAYAEVADVLVTLEAGNAGFQDYDPRSTPWLYSQPNARLAALVHNVGGCAAMQTAVRQAATARNHLGMLYVTDQEYDPVTRTGNPWGALPAYWNGLVLAVDAANRGVPPPAC</sequence>
<dbReference type="InterPro" id="IPR021986">
    <property type="entry name" value="Spherulin4"/>
</dbReference>
<reference evidence="3 4" key="1">
    <citation type="submission" date="2023-08" db="EMBL/GenBank/DDBJ databases">
        <title>Functional and genomic diversity of the sorghum phyllosphere microbiome.</title>
        <authorList>
            <person name="Shade A."/>
        </authorList>
    </citation>
    <scope>NUCLEOTIDE SEQUENCE [LARGE SCALE GENOMIC DNA]</scope>
    <source>
        <strain evidence="3 4">SORGH_AS_0335</strain>
    </source>
</reference>
<dbReference type="RefSeq" id="WP_309825576.1">
    <property type="nucleotide sequence ID" value="NZ_JAVIZX010000001.1"/>
</dbReference>
<feature type="signal peptide" evidence="2">
    <location>
        <begin position="1"/>
        <end position="18"/>
    </location>
</feature>
<feature type="chain" id="PRO_5047414744" description="Spherulation-specific family 4" evidence="2">
    <location>
        <begin position="19"/>
        <end position="398"/>
    </location>
</feature>
<organism evidence="3 4">
    <name type="scientific">Paracidovorax wautersii</name>
    <dbReference type="NCBI Taxonomy" id="1177982"/>
    <lineage>
        <taxon>Bacteria</taxon>
        <taxon>Pseudomonadati</taxon>
        <taxon>Pseudomonadota</taxon>
        <taxon>Betaproteobacteria</taxon>
        <taxon>Burkholderiales</taxon>
        <taxon>Comamonadaceae</taxon>
        <taxon>Paracidovorax</taxon>
    </lineage>
</organism>
<keyword evidence="2" id="KW-0732">Signal</keyword>
<protein>
    <recommendedName>
        <fullName evidence="5">Spherulation-specific family 4</fullName>
    </recommendedName>
</protein>
<dbReference type="Proteomes" id="UP001267710">
    <property type="component" value="Unassembled WGS sequence"/>
</dbReference>
<dbReference type="PANTHER" id="PTHR35040">
    <property type="match status" value="1"/>
</dbReference>
<evidence type="ECO:0008006" key="5">
    <source>
        <dbReference type="Google" id="ProtNLM"/>
    </source>
</evidence>
<dbReference type="SUPFAM" id="SSF49373">
    <property type="entry name" value="Invasin/intimin cell-adhesion fragments"/>
    <property type="match status" value="1"/>
</dbReference>
<dbReference type="EMBL" id="JAVIZX010000001">
    <property type="protein sequence ID" value="MDR6212603.1"/>
    <property type="molecule type" value="Genomic_DNA"/>
</dbReference>
<dbReference type="PANTHER" id="PTHR35040:SF9">
    <property type="entry name" value="4-LIKE CELL SURFACE PROTEIN, PUTATIVE (AFU_ORTHOLOGUE AFUA_4G14080)-RELATED"/>
    <property type="match status" value="1"/>
</dbReference>
<evidence type="ECO:0000256" key="1">
    <source>
        <dbReference type="SAM" id="MobiDB-lite"/>
    </source>
</evidence>
<dbReference type="Pfam" id="PF12138">
    <property type="entry name" value="Spherulin4"/>
    <property type="match status" value="1"/>
</dbReference>
<keyword evidence="4" id="KW-1185">Reference proteome</keyword>
<feature type="region of interest" description="Disordered" evidence="1">
    <location>
        <begin position="29"/>
        <end position="48"/>
    </location>
</feature>
<comment type="caution">
    <text evidence="3">The sequence shown here is derived from an EMBL/GenBank/DDBJ whole genome shotgun (WGS) entry which is preliminary data.</text>
</comment>